<dbReference type="Pfam" id="PF03050">
    <property type="entry name" value="DDE_Tnp_IS66"/>
    <property type="match status" value="1"/>
</dbReference>
<dbReference type="InterPro" id="IPR052344">
    <property type="entry name" value="Transposase-related"/>
</dbReference>
<feature type="non-terminal residue" evidence="2">
    <location>
        <position position="1"/>
    </location>
</feature>
<dbReference type="EMBL" id="JACAQA010000065">
    <property type="protein sequence ID" value="NWB89458.1"/>
    <property type="molecule type" value="Genomic_DNA"/>
</dbReference>
<organism evidence="2 3">
    <name type="scientific">Pseudomonas gingeri</name>
    <dbReference type="NCBI Taxonomy" id="117681"/>
    <lineage>
        <taxon>Bacteria</taxon>
        <taxon>Pseudomonadati</taxon>
        <taxon>Pseudomonadota</taxon>
        <taxon>Gammaproteobacteria</taxon>
        <taxon>Pseudomonadales</taxon>
        <taxon>Pseudomonadaceae</taxon>
        <taxon>Pseudomonas</taxon>
    </lineage>
</organism>
<dbReference type="AlphaFoldDB" id="A0A7Y7WZX3"/>
<evidence type="ECO:0000259" key="1">
    <source>
        <dbReference type="Pfam" id="PF03050"/>
    </source>
</evidence>
<protein>
    <submittedName>
        <fullName evidence="2">Transposase</fullName>
    </submittedName>
</protein>
<sequence length="109" mass="12428">DIALAMISKLYGIERELKDASDEQRYIGRQEKSLPILTQLKSWLEKSQPQVTTQSPLGKAISYMASNWGWLLRYVETGFLPIDNNAAERAIKPFVIGRKNWLFSDTPKG</sequence>
<dbReference type="PANTHER" id="PTHR33678:SF1">
    <property type="entry name" value="BLL1576 PROTEIN"/>
    <property type="match status" value="1"/>
</dbReference>
<dbReference type="Proteomes" id="UP000522864">
    <property type="component" value="Unassembled WGS sequence"/>
</dbReference>
<feature type="domain" description="Transposase IS66 central" evidence="1">
    <location>
        <begin position="3"/>
        <end position="109"/>
    </location>
</feature>
<accession>A0A7Y7WZX3</accession>
<dbReference type="RefSeq" id="WP_177104807.1">
    <property type="nucleotide sequence ID" value="NZ_JACAQA010000065.1"/>
</dbReference>
<evidence type="ECO:0000313" key="3">
    <source>
        <dbReference type="Proteomes" id="UP000522864"/>
    </source>
</evidence>
<feature type="non-terminal residue" evidence="2">
    <location>
        <position position="109"/>
    </location>
</feature>
<comment type="caution">
    <text evidence="2">The sequence shown here is derived from an EMBL/GenBank/DDBJ whole genome shotgun (WGS) entry which is preliminary data.</text>
</comment>
<dbReference type="InterPro" id="IPR004291">
    <property type="entry name" value="Transposase_IS66_central"/>
</dbReference>
<evidence type="ECO:0000313" key="2">
    <source>
        <dbReference type="EMBL" id="NWB89458.1"/>
    </source>
</evidence>
<proteinExistence type="predicted"/>
<name>A0A7Y7WZX3_9PSED</name>
<dbReference type="PANTHER" id="PTHR33678">
    <property type="entry name" value="BLL1576 PROTEIN"/>
    <property type="match status" value="1"/>
</dbReference>
<reference evidence="2 3" key="1">
    <citation type="submission" date="2020-04" db="EMBL/GenBank/DDBJ databases">
        <title>Molecular characterization of pseudomonads from Agaricus bisporus reveal novel blotch 2 pathogens in Western Europe.</title>
        <authorList>
            <person name="Taparia T."/>
            <person name="Krijger M."/>
            <person name="Haynes E."/>
            <person name="Elpinstone J.G."/>
            <person name="Noble R."/>
            <person name="Van Der Wolf J."/>
        </authorList>
    </citation>
    <scope>NUCLEOTIDE SEQUENCE [LARGE SCALE GENOMIC DNA]</scope>
    <source>
        <strain evidence="2 3">G9001</strain>
    </source>
</reference>
<gene>
    <name evidence="2" type="ORF">HX830_31835</name>
</gene>